<evidence type="ECO:0000256" key="4">
    <source>
        <dbReference type="ARBA" id="ARBA00022630"/>
    </source>
</evidence>
<dbReference type="STRING" id="1873524.HSR6_0211"/>
<dbReference type="GeneID" id="32113856"/>
<keyword evidence="6" id="KW-0479">Metal-binding</keyword>
<dbReference type="EMBL" id="CP016070">
    <property type="protein sequence ID" value="AOW79426.1"/>
    <property type="molecule type" value="Genomic_DNA"/>
</dbReference>
<evidence type="ECO:0000259" key="11">
    <source>
        <dbReference type="Pfam" id="PF07992"/>
    </source>
</evidence>
<dbReference type="InterPro" id="IPR013785">
    <property type="entry name" value="Aldolase_TIM"/>
</dbReference>
<dbReference type="EC" id="1.3.1.34" evidence="12"/>
<sequence>MGVLYSETRISAPGTRRPSRKMNELLFTPRRIGNVQIPNRTVFLAHETGFAEDGLPTERDAAYYEARARGGAGLIMGPSSMLVHPTASNPTYASGYDPAVIPRLEEIAEAVHRHDSKVFAQLQHTGGEDTGEHAMHETWAPSAVPSNFGYEMPKRMEKSDIEEVKLGYAKTAEHVKRSGIDGIELKVGHDGLLRQFISPKYNRRSDEYGGDVDGRVRLLNEVIEVIRDRVGEDFPVGVRLTLDEMESGGYDYDYAVAVMRRLHPSVDFLDSDIATISKLYVTDAPMHAPLGYTEEYYGDARSILDVPVIAAGRINDLTKAEDLLQEGKADFIGMCRQLIADPETVRKAERGNDSEITHCIACNQNCLGGLNTKGHIGCIQTPRSGRETEMDRLVDLPEADDPKEVLVVGGGPAGMSFAVTAADLGHHVTIHEKRAELGGQVNIATNIEARREFGDVVRNLENRLRTRDVSVETGSQVSPQDVDGGWDVVVAATGATEQSPDLPGEDVYRSWDVLQGESVGDSVVVFDQNKHATGVGVAEQLAKEGHDVTIVTTSYHPGDQLEGSNVPPFLESLVDLNIETKEHATVVGYEDKLVQAMNVYSQEIESIEADSLVVANRRQARDDFAHQLRDQVDIPVHSIGDSVAPRLVDKAIYDGETLAREL</sequence>
<keyword evidence="4" id="KW-0285">Flavoprotein</keyword>
<dbReference type="AlphaFoldDB" id="A0A1D8S244"/>
<evidence type="ECO:0000256" key="1">
    <source>
        <dbReference type="ARBA" id="ARBA00001917"/>
    </source>
</evidence>
<dbReference type="PANTHER" id="PTHR42917">
    <property type="entry name" value="2,4-DIENOYL-COA REDUCTASE"/>
    <property type="match status" value="1"/>
</dbReference>
<dbReference type="InterPro" id="IPR051793">
    <property type="entry name" value="NADH:flavin_oxidoreductase"/>
</dbReference>
<dbReference type="Gene3D" id="3.40.50.720">
    <property type="entry name" value="NAD(P)-binding Rossmann-like Domain"/>
    <property type="match status" value="1"/>
</dbReference>
<protein>
    <submittedName>
        <fullName evidence="12">NADH:flavin oxidoreductase/NADH oxidase</fullName>
        <ecNumber evidence="12">1.3.1.34</ecNumber>
    </submittedName>
</protein>
<keyword evidence="9" id="KW-0411">Iron-sulfur</keyword>
<dbReference type="PATRIC" id="fig|1855411.3.peg.218"/>
<evidence type="ECO:0000256" key="2">
    <source>
        <dbReference type="ARBA" id="ARBA00001966"/>
    </source>
</evidence>
<dbReference type="Proteomes" id="UP000185608">
    <property type="component" value="Chromosome"/>
</dbReference>
<dbReference type="Pfam" id="PF07992">
    <property type="entry name" value="Pyr_redox_2"/>
    <property type="match status" value="1"/>
</dbReference>
<evidence type="ECO:0000313" key="13">
    <source>
        <dbReference type="Proteomes" id="UP000185608"/>
    </source>
</evidence>
<organism evidence="12 13">
    <name type="scientific">Halodesulfurarchaeum formicicum</name>
    <dbReference type="NCBI Taxonomy" id="1873524"/>
    <lineage>
        <taxon>Archaea</taxon>
        <taxon>Methanobacteriati</taxon>
        <taxon>Methanobacteriota</taxon>
        <taxon>Stenosarchaea group</taxon>
        <taxon>Halobacteria</taxon>
        <taxon>Halobacteriales</taxon>
        <taxon>Halobacteriaceae</taxon>
        <taxon>Halodesulfurarchaeum</taxon>
    </lineage>
</organism>
<gene>
    <name evidence="12" type="ORF">HTSR_0224</name>
</gene>
<evidence type="ECO:0000259" key="10">
    <source>
        <dbReference type="Pfam" id="PF00724"/>
    </source>
</evidence>
<evidence type="ECO:0000256" key="9">
    <source>
        <dbReference type="ARBA" id="ARBA00023014"/>
    </source>
</evidence>
<dbReference type="InterPro" id="IPR023753">
    <property type="entry name" value="FAD/NAD-binding_dom"/>
</dbReference>
<evidence type="ECO:0000256" key="8">
    <source>
        <dbReference type="ARBA" id="ARBA00023004"/>
    </source>
</evidence>
<dbReference type="SUPFAM" id="SSF51395">
    <property type="entry name" value="FMN-linked oxidoreductases"/>
    <property type="match status" value="1"/>
</dbReference>
<evidence type="ECO:0000256" key="3">
    <source>
        <dbReference type="ARBA" id="ARBA00011048"/>
    </source>
</evidence>
<feature type="domain" description="NADH:flavin oxidoreductase/NADH oxidase N-terminal" evidence="10">
    <location>
        <begin position="26"/>
        <end position="352"/>
    </location>
</feature>
<evidence type="ECO:0000256" key="5">
    <source>
        <dbReference type="ARBA" id="ARBA00022643"/>
    </source>
</evidence>
<evidence type="ECO:0000256" key="6">
    <source>
        <dbReference type="ARBA" id="ARBA00022723"/>
    </source>
</evidence>
<dbReference type="KEGG" id="halh:HTSR_0224"/>
<keyword evidence="5" id="KW-0288">FMN</keyword>
<comment type="cofactor">
    <cofactor evidence="1">
        <name>FMN</name>
        <dbReference type="ChEBI" id="CHEBI:58210"/>
    </cofactor>
</comment>
<evidence type="ECO:0000313" key="12">
    <source>
        <dbReference type="EMBL" id="AOW79426.1"/>
    </source>
</evidence>
<proteinExistence type="inferred from homology"/>
<dbReference type="Pfam" id="PF00724">
    <property type="entry name" value="Oxidored_FMN"/>
    <property type="match status" value="1"/>
</dbReference>
<dbReference type="InterPro" id="IPR001155">
    <property type="entry name" value="OxRdtase_FMN_N"/>
</dbReference>
<name>A0A1D8S244_9EURY</name>
<comment type="similarity">
    <text evidence="3">In the N-terminal section; belongs to the NADH:flavin oxidoreductase/NADH oxidase family.</text>
</comment>
<comment type="cofactor">
    <cofactor evidence="2">
        <name>[4Fe-4S] cluster</name>
        <dbReference type="ChEBI" id="CHEBI:49883"/>
    </cofactor>
</comment>
<dbReference type="InterPro" id="IPR036188">
    <property type="entry name" value="FAD/NAD-bd_sf"/>
</dbReference>
<dbReference type="SUPFAM" id="SSF51905">
    <property type="entry name" value="FAD/NAD(P)-binding domain"/>
    <property type="match status" value="1"/>
</dbReference>
<accession>A0A1D8S244</accession>
<keyword evidence="7 12" id="KW-0560">Oxidoreductase</keyword>
<dbReference type="GO" id="GO:0008670">
    <property type="term" value="F:2,4-dienoyl-CoA reductase (NADPH) activity"/>
    <property type="evidence" value="ECO:0007669"/>
    <property type="project" value="UniProtKB-EC"/>
</dbReference>
<keyword evidence="8" id="KW-0408">Iron</keyword>
<dbReference type="RefSeq" id="WP_198400421.1">
    <property type="nucleotide sequence ID" value="NZ_CP016070.1"/>
</dbReference>
<dbReference type="GO" id="GO:0051536">
    <property type="term" value="F:iron-sulfur cluster binding"/>
    <property type="evidence" value="ECO:0007669"/>
    <property type="project" value="UniProtKB-KW"/>
</dbReference>
<dbReference type="GO" id="GO:0046872">
    <property type="term" value="F:metal ion binding"/>
    <property type="evidence" value="ECO:0007669"/>
    <property type="project" value="UniProtKB-KW"/>
</dbReference>
<dbReference type="PANTHER" id="PTHR42917:SF2">
    <property type="entry name" value="2,4-DIENOYL-COA REDUCTASE [(2E)-ENOYL-COA-PRODUCING]"/>
    <property type="match status" value="1"/>
</dbReference>
<dbReference type="Gene3D" id="3.50.50.60">
    <property type="entry name" value="FAD/NAD(P)-binding domain"/>
    <property type="match status" value="1"/>
</dbReference>
<dbReference type="Gene3D" id="3.20.20.70">
    <property type="entry name" value="Aldolase class I"/>
    <property type="match status" value="1"/>
</dbReference>
<evidence type="ECO:0000256" key="7">
    <source>
        <dbReference type="ARBA" id="ARBA00023002"/>
    </source>
</evidence>
<dbReference type="GO" id="GO:0010181">
    <property type="term" value="F:FMN binding"/>
    <property type="evidence" value="ECO:0007669"/>
    <property type="project" value="InterPro"/>
</dbReference>
<reference evidence="12 13" key="1">
    <citation type="submission" date="2016-06" db="EMBL/GenBank/DDBJ databases">
        <title>Discovery of anaerobic lithoheterotrophic haloarchaeon capable of sulfur respiration by hydrogen and formate.</title>
        <authorList>
            <person name="Sorokin D.Y."/>
            <person name="Kublanov I.V."/>
            <person name="Roman P."/>
            <person name="Sinninghe Damste J.S."/>
            <person name="Golyshin P.N."/>
            <person name="Rojo D."/>
            <person name="Ciordia S."/>
            <person name="Mena Md.C."/>
            <person name="Ferrer M."/>
            <person name="Smedile F."/>
            <person name="Messina E."/>
            <person name="La Cono V."/>
            <person name="Yakimov M.M."/>
        </authorList>
    </citation>
    <scope>NUCLEOTIDE SEQUENCE [LARGE SCALE GENOMIC DNA]</scope>
    <source>
        <strain evidence="12 13">HTSR1</strain>
    </source>
</reference>
<feature type="domain" description="FAD/NAD(P)-binding" evidence="11">
    <location>
        <begin position="404"/>
        <end position="630"/>
    </location>
</feature>